<dbReference type="GO" id="GO:0005886">
    <property type="term" value="C:plasma membrane"/>
    <property type="evidence" value="ECO:0007669"/>
    <property type="project" value="UniProtKB-SubCell"/>
</dbReference>
<feature type="transmembrane region" description="Helical" evidence="7">
    <location>
        <begin position="119"/>
        <end position="137"/>
    </location>
</feature>
<keyword evidence="3" id="KW-1003">Cell membrane</keyword>
<keyword evidence="5 7" id="KW-1133">Transmembrane helix</keyword>
<dbReference type="EMBL" id="LNTB01000001">
    <property type="protein sequence ID" value="KSW12240.1"/>
    <property type="molecule type" value="Genomic_DNA"/>
</dbReference>
<gene>
    <name evidence="8" type="ORF">CF15_05665</name>
</gene>
<dbReference type="Pfam" id="PF03706">
    <property type="entry name" value="LPG_synthase_TM"/>
    <property type="match status" value="1"/>
</dbReference>
<proteinExistence type="inferred from homology"/>
<dbReference type="Proteomes" id="UP000053352">
    <property type="component" value="Unassembled WGS sequence"/>
</dbReference>
<evidence type="ECO:0000256" key="7">
    <source>
        <dbReference type="SAM" id="Phobius"/>
    </source>
</evidence>
<comment type="caution">
    <text evidence="8">The sequence shown here is derived from an EMBL/GenBank/DDBJ whole genome shotgun (WGS) entry which is preliminary data.</text>
</comment>
<evidence type="ECO:0000256" key="5">
    <source>
        <dbReference type="ARBA" id="ARBA00022989"/>
    </source>
</evidence>
<dbReference type="STRING" id="2309.CF15_05665"/>
<evidence type="ECO:0000256" key="4">
    <source>
        <dbReference type="ARBA" id="ARBA00022692"/>
    </source>
</evidence>
<keyword evidence="9" id="KW-1185">Reference proteome</keyword>
<dbReference type="InterPro" id="IPR022791">
    <property type="entry name" value="L-PG_synthase/AglD"/>
</dbReference>
<sequence>MQSANKLYILLALAVYIASVAVYGLRWVIVLRRAGVRLRLRDAVEAYLAGILVNNITPSARAGGELMRIAYAYVKTGAAPAKLLNSVVFERISEAVPVVAIAVAALVEVLLSGGRARGLIIGVALMLAAIGLGVKYWDRLLEMASGRLGFSYDPGSEAALQRLLRDRRLLTVAAALGAAVWVMDIFRLYLEALAVGWRAPLGHFVTASFLYLIIGLVAVTPGGVGIVEGGLAATFIALGAEPKQALAITIIERLISYVIASVLGLVVTLISGAGRAWTLLKSRWRRTGFTPRLGA</sequence>
<feature type="transmembrane region" description="Helical" evidence="7">
    <location>
        <begin position="209"/>
        <end position="233"/>
    </location>
</feature>
<accession>A0A0V8RW20</accession>
<feature type="transmembrane region" description="Helical" evidence="7">
    <location>
        <begin position="169"/>
        <end position="189"/>
    </location>
</feature>
<evidence type="ECO:0000256" key="3">
    <source>
        <dbReference type="ARBA" id="ARBA00022475"/>
    </source>
</evidence>
<evidence type="ECO:0000313" key="9">
    <source>
        <dbReference type="Proteomes" id="UP000053352"/>
    </source>
</evidence>
<evidence type="ECO:0000256" key="2">
    <source>
        <dbReference type="ARBA" id="ARBA00011061"/>
    </source>
</evidence>
<organism evidence="8 9">
    <name type="scientific">Pyrodictium occultum</name>
    <dbReference type="NCBI Taxonomy" id="2309"/>
    <lineage>
        <taxon>Archaea</taxon>
        <taxon>Thermoproteota</taxon>
        <taxon>Thermoprotei</taxon>
        <taxon>Desulfurococcales</taxon>
        <taxon>Pyrodictiaceae</taxon>
        <taxon>Pyrodictium</taxon>
    </lineage>
</organism>
<evidence type="ECO:0000256" key="1">
    <source>
        <dbReference type="ARBA" id="ARBA00004651"/>
    </source>
</evidence>
<dbReference type="OrthoDB" id="15513at2157"/>
<keyword evidence="4 7" id="KW-0812">Transmembrane</keyword>
<dbReference type="PROSITE" id="PS00539">
    <property type="entry name" value="PYROKININ"/>
    <property type="match status" value="1"/>
</dbReference>
<dbReference type="AlphaFoldDB" id="A0A0V8RW20"/>
<evidence type="ECO:0000256" key="6">
    <source>
        <dbReference type="ARBA" id="ARBA00023136"/>
    </source>
</evidence>
<dbReference type="InterPro" id="IPR001484">
    <property type="entry name" value="Pyrokinin_CS"/>
</dbReference>
<evidence type="ECO:0008006" key="10">
    <source>
        <dbReference type="Google" id="ProtNLM"/>
    </source>
</evidence>
<name>A0A0V8RW20_PYROC</name>
<evidence type="ECO:0000313" key="8">
    <source>
        <dbReference type="EMBL" id="KSW12240.1"/>
    </source>
</evidence>
<dbReference type="PANTHER" id="PTHR39087">
    <property type="entry name" value="UPF0104 MEMBRANE PROTEIN MJ1595"/>
    <property type="match status" value="1"/>
</dbReference>
<dbReference type="GO" id="GO:0007218">
    <property type="term" value="P:neuropeptide signaling pathway"/>
    <property type="evidence" value="ECO:0007669"/>
    <property type="project" value="InterPro"/>
</dbReference>
<comment type="subcellular location">
    <subcellularLocation>
        <location evidence="1">Cell membrane</location>
        <topology evidence="1">Multi-pass membrane protein</topology>
    </subcellularLocation>
</comment>
<dbReference type="GO" id="GO:0005184">
    <property type="term" value="F:neuropeptide hormone activity"/>
    <property type="evidence" value="ECO:0007669"/>
    <property type="project" value="InterPro"/>
</dbReference>
<keyword evidence="6 7" id="KW-0472">Membrane</keyword>
<protein>
    <recommendedName>
        <fullName evidence="10">TIGR00374 family protein</fullName>
    </recommendedName>
</protein>
<feature type="transmembrane region" description="Helical" evidence="7">
    <location>
        <begin position="6"/>
        <end position="29"/>
    </location>
</feature>
<dbReference type="NCBIfam" id="TIGR00374">
    <property type="entry name" value="flippase-like domain"/>
    <property type="match status" value="2"/>
</dbReference>
<reference evidence="8 9" key="1">
    <citation type="submission" date="2015-11" db="EMBL/GenBank/DDBJ databases">
        <title>Genome sequence of Pyrodictium occultum PL-19, a marine hyperthermophilic archaeon isolated from Volcano, Italy.</title>
        <authorList>
            <person name="Utturkar S."/>
            <person name="Huber H."/>
            <person name="Leptihn S."/>
            <person name="Brown S."/>
            <person name="Stetter K.O."/>
            <person name="Podar M."/>
        </authorList>
    </citation>
    <scope>NUCLEOTIDE SEQUENCE [LARGE SCALE GENOMIC DNA]</scope>
    <source>
        <strain evidence="8 9">PL-19</strain>
    </source>
</reference>
<feature type="transmembrane region" description="Helical" evidence="7">
    <location>
        <begin position="254"/>
        <end position="277"/>
    </location>
</feature>
<dbReference type="PANTHER" id="PTHR39087:SF2">
    <property type="entry name" value="UPF0104 MEMBRANE PROTEIN MJ1595"/>
    <property type="match status" value="1"/>
</dbReference>
<comment type="similarity">
    <text evidence="2">Belongs to the UPF0104 family.</text>
</comment>